<keyword evidence="3" id="KW-1185">Reference proteome</keyword>
<dbReference type="Proteomes" id="UP000792457">
    <property type="component" value="Unassembled WGS sequence"/>
</dbReference>
<dbReference type="AlphaFoldDB" id="A0A8K0NXM0"/>
<protein>
    <submittedName>
        <fullName evidence="2">Uncharacterized protein</fullName>
    </submittedName>
</protein>
<accession>A0A8K0NXM0</accession>
<sequence length="73" mass="8100">MPPPPTHPTPPPPTHPTLPPPSPRSLPQLWLPMPPPPSLRISTKRTDLPEIYEDSIHTRILENASPSKFSNEA</sequence>
<reference evidence="2" key="2">
    <citation type="submission" date="2017-10" db="EMBL/GenBank/DDBJ databases">
        <title>Ladona fulva Genome sequencing and assembly.</title>
        <authorList>
            <person name="Murali S."/>
            <person name="Richards S."/>
            <person name="Bandaranaike D."/>
            <person name="Bellair M."/>
            <person name="Blankenburg K."/>
            <person name="Chao H."/>
            <person name="Dinh H."/>
            <person name="Doddapaneni H."/>
            <person name="Dugan-Rocha S."/>
            <person name="Elkadiri S."/>
            <person name="Gnanaolivu R."/>
            <person name="Hernandez B."/>
            <person name="Skinner E."/>
            <person name="Javaid M."/>
            <person name="Lee S."/>
            <person name="Li M."/>
            <person name="Ming W."/>
            <person name="Munidasa M."/>
            <person name="Muniz J."/>
            <person name="Nguyen L."/>
            <person name="Hughes D."/>
            <person name="Osuji N."/>
            <person name="Pu L.-L."/>
            <person name="Puazo M."/>
            <person name="Qu C."/>
            <person name="Quiroz J."/>
            <person name="Raj R."/>
            <person name="Weissenberger G."/>
            <person name="Xin Y."/>
            <person name="Zou X."/>
            <person name="Han Y."/>
            <person name="Worley K."/>
            <person name="Muzny D."/>
            <person name="Gibbs R."/>
        </authorList>
    </citation>
    <scope>NUCLEOTIDE SEQUENCE</scope>
    <source>
        <strain evidence="2">Sampled in the wild</strain>
    </source>
</reference>
<comment type="caution">
    <text evidence="2">The sequence shown here is derived from an EMBL/GenBank/DDBJ whole genome shotgun (WGS) entry which is preliminary data.</text>
</comment>
<gene>
    <name evidence="2" type="ORF">J437_LFUL005363</name>
</gene>
<evidence type="ECO:0000256" key="1">
    <source>
        <dbReference type="SAM" id="MobiDB-lite"/>
    </source>
</evidence>
<feature type="region of interest" description="Disordered" evidence="1">
    <location>
        <begin position="1"/>
        <end position="43"/>
    </location>
</feature>
<reference evidence="2" key="1">
    <citation type="submission" date="2013-04" db="EMBL/GenBank/DDBJ databases">
        <authorList>
            <person name="Qu J."/>
            <person name="Murali S.C."/>
            <person name="Bandaranaike D."/>
            <person name="Bellair M."/>
            <person name="Blankenburg K."/>
            <person name="Chao H."/>
            <person name="Dinh H."/>
            <person name="Doddapaneni H."/>
            <person name="Downs B."/>
            <person name="Dugan-Rocha S."/>
            <person name="Elkadiri S."/>
            <person name="Gnanaolivu R.D."/>
            <person name="Hernandez B."/>
            <person name="Javaid M."/>
            <person name="Jayaseelan J.C."/>
            <person name="Lee S."/>
            <person name="Li M."/>
            <person name="Ming W."/>
            <person name="Munidasa M."/>
            <person name="Muniz J."/>
            <person name="Nguyen L."/>
            <person name="Ongeri F."/>
            <person name="Osuji N."/>
            <person name="Pu L.-L."/>
            <person name="Puazo M."/>
            <person name="Qu C."/>
            <person name="Quiroz J."/>
            <person name="Raj R."/>
            <person name="Weissenberger G."/>
            <person name="Xin Y."/>
            <person name="Zou X."/>
            <person name="Han Y."/>
            <person name="Richards S."/>
            <person name="Worley K."/>
            <person name="Muzny D."/>
            <person name="Gibbs R."/>
        </authorList>
    </citation>
    <scope>NUCLEOTIDE SEQUENCE</scope>
    <source>
        <strain evidence="2">Sampled in the wild</strain>
    </source>
</reference>
<organism evidence="2 3">
    <name type="scientific">Ladona fulva</name>
    <name type="common">Scarce chaser dragonfly</name>
    <name type="synonym">Libellula fulva</name>
    <dbReference type="NCBI Taxonomy" id="123851"/>
    <lineage>
        <taxon>Eukaryota</taxon>
        <taxon>Metazoa</taxon>
        <taxon>Ecdysozoa</taxon>
        <taxon>Arthropoda</taxon>
        <taxon>Hexapoda</taxon>
        <taxon>Insecta</taxon>
        <taxon>Pterygota</taxon>
        <taxon>Palaeoptera</taxon>
        <taxon>Odonata</taxon>
        <taxon>Epiprocta</taxon>
        <taxon>Anisoptera</taxon>
        <taxon>Libelluloidea</taxon>
        <taxon>Libellulidae</taxon>
        <taxon>Ladona</taxon>
    </lineage>
</organism>
<dbReference type="EMBL" id="KZ308235">
    <property type="protein sequence ID" value="KAG8225348.1"/>
    <property type="molecule type" value="Genomic_DNA"/>
</dbReference>
<evidence type="ECO:0000313" key="3">
    <source>
        <dbReference type="Proteomes" id="UP000792457"/>
    </source>
</evidence>
<evidence type="ECO:0000313" key="2">
    <source>
        <dbReference type="EMBL" id="KAG8225348.1"/>
    </source>
</evidence>
<proteinExistence type="predicted"/>
<feature type="compositionally biased region" description="Pro residues" evidence="1">
    <location>
        <begin position="1"/>
        <end position="24"/>
    </location>
</feature>
<name>A0A8K0NXM0_LADFU</name>